<dbReference type="GO" id="GO:0070987">
    <property type="term" value="P:error-free translesion synthesis"/>
    <property type="evidence" value="ECO:0007669"/>
    <property type="project" value="TreeGrafter"/>
</dbReference>
<feature type="binding site" evidence="15">
    <location>
        <position position="318"/>
    </location>
    <ligand>
        <name>Mg(2+)</name>
        <dbReference type="ChEBI" id="CHEBI:18420"/>
        <label>1</label>
    </ligand>
</feature>
<keyword evidence="7 15" id="KW-0479">Metal-binding</keyword>
<dbReference type="Proteomes" id="UP000000598">
    <property type="component" value="Chromosome F"/>
</dbReference>
<dbReference type="GO" id="GO:0003684">
    <property type="term" value="F:damaged DNA binding"/>
    <property type="evidence" value="ECO:0007669"/>
    <property type="project" value="UniProtKB-UniRule"/>
</dbReference>
<dbReference type="GO" id="GO:0042276">
    <property type="term" value="P:error-prone translesion synthesis"/>
    <property type="evidence" value="ECO:0007669"/>
    <property type="project" value="InterPro"/>
</dbReference>
<sequence>MNNKEEEQDVTASFNRNEPDIASSSSVGYSGYGEYFHNKELQQLESDVQFRQKYQKEHRVSNPTLFQGCTIYVNGRTNPTRFQLHKLIILHGGTFKHYLSGKTAVTHILATELNASKKSSFANFKVVSPEWVTESIARGKLLPWQDFRIVQVSRLQGKITDFATVRNCMDPNFINAFFKSSRLHHLSNWKFQLRDNFVKEFILSYNDTIPDQKYVYFHIDFDCFFAQVSAKIDGKYDIHATPIAISHGINNSDISSCNYVARSFGVYNGMWVSSALKLCPDLKILDYEFDEYEAISNLFYSALKDIGIFKMVLPISIDEAIGCMLITPDITSELLTQKCMQVRNAVYNVTQGYSVSVGCGPSVLLARLALRKGKPNGFHISWFDTVTECHAFIDHFKLKDLPGIGYSTDLKIKEQFGNVQNISDLRDLLERPSNVSKLIKVIGSKNTKKLQIYLDGKDDDESISMVKDPHTYFQKKSLSVEINYAIRFKTIDDVDIFLERLALHLWEKLRDSNLMTRQITLKLMKRAQGAPVDPPKFMGMGKCDALSKVSNLGTNTQKFGTIASECKTLFRILSVPPEEVRGIGIQFHRLTDSNQKVGQKSEQREITTDLFRKRDHPDDDITNEPSKVAEPHTPVNPTYTSPVKNYWDRHLKRSITPFQYDFPDQLDPEFMSNLPKDVQEEITSHHKVVKKANRSLRTKLYDDPRKQIKQTQDLHFIHDGRLVPQLSFQGLSSAKQISETLIDWVDATVEDGPHEKDLELFTSYLDKLAEQGRCHIILHLIKTIKNRVDDHYNANHEGLEQWEYFLIRRLIPILNKAKPDVKFNLVFDL</sequence>
<organism evidence="19 20">
    <name type="scientific">Kluyveromyces lactis (strain ATCC 8585 / CBS 2359 / DSM 70799 / NBRC 1267 / NRRL Y-1140 / WM37)</name>
    <name type="common">Yeast</name>
    <name type="synonym">Candida sphaerica</name>
    <dbReference type="NCBI Taxonomy" id="284590"/>
    <lineage>
        <taxon>Eukaryota</taxon>
        <taxon>Fungi</taxon>
        <taxon>Dikarya</taxon>
        <taxon>Ascomycota</taxon>
        <taxon>Saccharomycotina</taxon>
        <taxon>Saccharomycetes</taxon>
        <taxon>Saccharomycetales</taxon>
        <taxon>Saccharomycetaceae</taxon>
        <taxon>Kluyveromyces</taxon>
    </lineage>
</organism>
<accession>Q6CIW8</accession>
<dbReference type="Pfam" id="PF00817">
    <property type="entry name" value="IMS"/>
    <property type="match status" value="1"/>
</dbReference>
<evidence type="ECO:0000256" key="14">
    <source>
        <dbReference type="PIRNR" id="PIRNR036573"/>
    </source>
</evidence>
<keyword evidence="6 14" id="KW-0548">Nucleotidyltransferase</keyword>
<dbReference type="Pfam" id="PF11799">
    <property type="entry name" value="IMS_C"/>
    <property type="match status" value="1"/>
</dbReference>
<feature type="binding site" evidence="15">
    <location>
        <position position="220"/>
    </location>
    <ligand>
        <name>Mg(2+)</name>
        <dbReference type="ChEBI" id="CHEBI:18420"/>
        <label>1</label>
    </ligand>
</feature>
<feature type="binding site" evidence="15">
    <location>
        <position position="319"/>
    </location>
    <ligand>
        <name>Mg(2+)</name>
        <dbReference type="ChEBI" id="CHEBI:18420"/>
        <label>1</label>
    </ligand>
</feature>
<evidence type="ECO:0000256" key="10">
    <source>
        <dbReference type="ARBA" id="ARBA00023125"/>
    </source>
</evidence>
<name>Q6CIW8_KLULA</name>
<evidence type="ECO:0000256" key="3">
    <source>
        <dbReference type="ARBA" id="ARBA00020399"/>
    </source>
</evidence>
<keyword evidence="4 14" id="KW-0237">DNA synthesis</keyword>
<dbReference type="Gene3D" id="3.40.50.10190">
    <property type="entry name" value="BRCT domain"/>
    <property type="match status" value="1"/>
</dbReference>
<keyword evidence="8 14" id="KW-0227">DNA damage</keyword>
<evidence type="ECO:0000256" key="5">
    <source>
        <dbReference type="ARBA" id="ARBA00022679"/>
    </source>
</evidence>
<dbReference type="InterPro" id="IPR012112">
    <property type="entry name" value="REV1"/>
</dbReference>
<evidence type="ECO:0000256" key="16">
    <source>
        <dbReference type="SAM" id="MobiDB-lite"/>
    </source>
</evidence>
<dbReference type="SUPFAM" id="SSF56672">
    <property type="entry name" value="DNA/RNA polymerases"/>
    <property type="match status" value="1"/>
</dbReference>
<dbReference type="FunFam" id="3.40.50.10190:FF:000011">
    <property type="entry name" value="DNA repair protein REV1"/>
    <property type="match status" value="1"/>
</dbReference>
<comment type="subcellular location">
    <subcellularLocation>
        <location evidence="1 14">Nucleus</location>
    </subcellularLocation>
</comment>
<dbReference type="Pfam" id="PF16727">
    <property type="entry name" value="REV1_C"/>
    <property type="match status" value="1"/>
</dbReference>
<dbReference type="Gene3D" id="3.30.70.270">
    <property type="match status" value="1"/>
</dbReference>
<dbReference type="FunCoup" id="Q6CIW8">
    <property type="interactions" value="897"/>
</dbReference>
<dbReference type="Pfam" id="PF16589">
    <property type="entry name" value="BRCT_2"/>
    <property type="match status" value="1"/>
</dbReference>
<dbReference type="InterPro" id="IPR043128">
    <property type="entry name" value="Rev_trsase/Diguanyl_cyclase"/>
</dbReference>
<dbReference type="OMA" id="GGEFHIY"/>
<dbReference type="GO" id="GO:0005634">
    <property type="term" value="C:nucleus"/>
    <property type="evidence" value="ECO:0007669"/>
    <property type="project" value="UniProtKB-SubCell"/>
</dbReference>
<evidence type="ECO:0000256" key="4">
    <source>
        <dbReference type="ARBA" id="ARBA00022634"/>
    </source>
</evidence>
<evidence type="ECO:0000256" key="9">
    <source>
        <dbReference type="ARBA" id="ARBA00022842"/>
    </source>
</evidence>
<gene>
    <name evidence="19" type="ORF">KLLA0_F23375g</name>
</gene>
<dbReference type="HOGENOM" id="CLU_003901_1_0_1"/>
<feature type="domain" description="BRCT" evidence="17">
    <location>
        <begin position="61"/>
        <end position="149"/>
    </location>
</feature>
<dbReference type="InterPro" id="IPR031991">
    <property type="entry name" value="Rev1_C"/>
</dbReference>
<feature type="domain" description="UmuC" evidence="18">
    <location>
        <begin position="216"/>
        <end position="405"/>
    </location>
</feature>
<evidence type="ECO:0000313" key="19">
    <source>
        <dbReference type="EMBL" id="CAG98829.1"/>
    </source>
</evidence>
<dbReference type="AlphaFoldDB" id="Q6CIW8"/>
<dbReference type="GO" id="GO:0017125">
    <property type="term" value="F:deoxycytidyl transferase activity"/>
    <property type="evidence" value="ECO:0007669"/>
    <property type="project" value="TreeGrafter"/>
</dbReference>
<comment type="function">
    <text evidence="13">Deoxycytidyl transferase involved in DNA repair. Transfers a dCMP residue from dCTP to the 3'-end of a DNA primer in a template-dependent reaction. May assist in the first step in the bypass of abasic lesions by the insertion of a nucleotide opposite the lesion. Required for normal induction of mutations by physical and chemical agents. Involved in mitochondrial DNA mutagenesis.</text>
</comment>
<dbReference type="PIRSF" id="PIRSF036573">
    <property type="entry name" value="REV1"/>
    <property type="match status" value="1"/>
</dbReference>
<evidence type="ECO:0000259" key="18">
    <source>
        <dbReference type="PROSITE" id="PS50173"/>
    </source>
</evidence>
<dbReference type="CDD" id="cd01701">
    <property type="entry name" value="PolY_Rev1"/>
    <property type="match status" value="1"/>
</dbReference>
<dbReference type="InParanoid" id="Q6CIW8"/>
<keyword evidence="5 14" id="KW-0808">Transferase</keyword>
<evidence type="ECO:0000313" key="20">
    <source>
        <dbReference type="Proteomes" id="UP000000598"/>
    </source>
</evidence>
<evidence type="ECO:0000256" key="12">
    <source>
        <dbReference type="ARBA" id="ARBA00023242"/>
    </source>
</evidence>
<dbReference type="GO" id="GO:0006281">
    <property type="term" value="P:DNA repair"/>
    <property type="evidence" value="ECO:0007669"/>
    <property type="project" value="UniProtKB-KW"/>
</dbReference>
<keyword evidence="12 14" id="KW-0539">Nucleus</keyword>
<dbReference type="FunFam" id="3.30.1490.100:FF:000001">
    <property type="entry name" value="DNA repair protein REV1"/>
    <property type="match status" value="1"/>
</dbReference>
<feature type="region of interest" description="Disordered" evidence="16">
    <location>
        <begin position="1"/>
        <end position="23"/>
    </location>
</feature>
<keyword evidence="9 15" id="KW-0460">Magnesium</keyword>
<dbReference type="CDD" id="cd17719">
    <property type="entry name" value="BRCT_Rev1"/>
    <property type="match status" value="1"/>
</dbReference>
<dbReference type="STRING" id="284590.Q6CIW8"/>
<dbReference type="InterPro" id="IPR036775">
    <property type="entry name" value="DNA_pol_Y-fam_lit_finger_sf"/>
</dbReference>
<dbReference type="GO" id="GO:0003887">
    <property type="term" value="F:DNA-directed DNA polymerase activity"/>
    <property type="evidence" value="ECO:0007669"/>
    <property type="project" value="TreeGrafter"/>
</dbReference>
<evidence type="ECO:0000256" key="2">
    <source>
        <dbReference type="ARBA" id="ARBA00010945"/>
    </source>
</evidence>
<comment type="cofactor">
    <cofactor evidence="15">
        <name>Mg(2+)</name>
        <dbReference type="ChEBI" id="CHEBI:18420"/>
    </cofactor>
    <text evidence="15">Binds 2 magnesium ions.</text>
</comment>
<comment type="similarity">
    <text evidence="2 14">Belongs to the DNA polymerase type-Y family.</text>
</comment>
<dbReference type="Gene3D" id="1.20.58.1280">
    <property type="entry name" value="DNA repair protein Rev1, C-terminal domain"/>
    <property type="match status" value="1"/>
</dbReference>
<evidence type="ECO:0000256" key="1">
    <source>
        <dbReference type="ARBA" id="ARBA00004123"/>
    </source>
</evidence>
<dbReference type="InterPro" id="IPR001126">
    <property type="entry name" value="UmuC"/>
</dbReference>
<dbReference type="SMART" id="SM00292">
    <property type="entry name" value="BRCT"/>
    <property type="match status" value="1"/>
</dbReference>
<keyword evidence="20" id="KW-1185">Reference proteome</keyword>
<dbReference type="PROSITE" id="PS50172">
    <property type="entry name" value="BRCT"/>
    <property type="match status" value="1"/>
</dbReference>
<reference evidence="19 20" key="1">
    <citation type="journal article" date="2004" name="Nature">
        <title>Genome evolution in yeasts.</title>
        <authorList>
            <consortium name="Genolevures"/>
            <person name="Dujon B."/>
            <person name="Sherman D."/>
            <person name="Fischer G."/>
            <person name="Durrens P."/>
            <person name="Casaregola S."/>
            <person name="Lafontaine I."/>
            <person name="de Montigny J."/>
            <person name="Marck C."/>
            <person name="Neuveglise C."/>
            <person name="Talla E."/>
            <person name="Goffard N."/>
            <person name="Frangeul L."/>
            <person name="Aigle M."/>
            <person name="Anthouard V."/>
            <person name="Babour A."/>
            <person name="Barbe V."/>
            <person name="Barnay S."/>
            <person name="Blanchin S."/>
            <person name="Beckerich J.M."/>
            <person name="Beyne E."/>
            <person name="Bleykasten C."/>
            <person name="Boisrame A."/>
            <person name="Boyer J."/>
            <person name="Cattolico L."/>
            <person name="Confanioleri F."/>
            <person name="de Daruvar A."/>
            <person name="Despons L."/>
            <person name="Fabre E."/>
            <person name="Fairhead C."/>
            <person name="Ferry-Dumazet H."/>
            <person name="Groppi A."/>
            <person name="Hantraye F."/>
            <person name="Hennequin C."/>
            <person name="Jauniaux N."/>
            <person name="Joyet P."/>
            <person name="Kachouri R."/>
            <person name="Kerrest A."/>
            <person name="Koszul R."/>
            <person name="Lemaire M."/>
            <person name="Lesur I."/>
            <person name="Ma L."/>
            <person name="Muller H."/>
            <person name="Nicaud J.M."/>
            <person name="Nikolski M."/>
            <person name="Oztas S."/>
            <person name="Ozier-Kalogeropoulos O."/>
            <person name="Pellenz S."/>
            <person name="Potier S."/>
            <person name="Richard G.F."/>
            <person name="Straub M.L."/>
            <person name="Suleau A."/>
            <person name="Swennene D."/>
            <person name="Tekaia F."/>
            <person name="Wesolowski-Louvel M."/>
            <person name="Westhof E."/>
            <person name="Wirth B."/>
            <person name="Zeniou-Meyer M."/>
            <person name="Zivanovic I."/>
            <person name="Bolotin-Fukuhara M."/>
            <person name="Thierry A."/>
            <person name="Bouchier C."/>
            <person name="Caudron B."/>
            <person name="Scarpelli C."/>
            <person name="Gaillardin C."/>
            <person name="Weissenbach J."/>
            <person name="Wincker P."/>
            <person name="Souciet J.L."/>
        </authorList>
    </citation>
    <scope>NUCLEOTIDE SEQUENCE [LARGE SCALE GENOMIC DNA]</scope>
    <source>
        <strain evidence="20">ATCC 8585 / CBS 2359 / DSM 70799 / NBRC 1267 / NRRL Y-1140 / WM37</strain>
    </source>
</reference>
<dbReference type="PROSITE" id="PS50173">
    <property type="entry name" value="UMUC"/>
    <property type="match status" value="1"/>
</dbReference>
<dbReference type="SUPFAM" id="SSF52113">
    <property type="entry name" value="BRCT domain"/>
    <property type="match status" value="1"/>
</dbReference>
<evidence type="ECO:0000256" key="11">
    <source>
        <dbReference type="ARBA" id="ARBA00023204"/>
    </source>
</evidence>
<feature type="region of interest" description="Disordered" evidence="16">
    <location>
        <begin position="594"/>
        <end position="641"/>
    </location>
</feature>
<evidence type="ECO:0000256" key="13">
    <source>
        <dbReference type="ARBA" id="ARBA00058985"/>
    </source>
</evidence>
<dbReference type="Gene3D" id="3.30.1490.100">
    <property type="entry name" value="DNA polymerase, Y-family, little finger domain"/>
    <property type="match status" value="1"/>
</dbReference>
<dbReference type="InterPro" id="IPR038401">
    <property type="entry name" value="Rev1_C_sf"/>
</dbReference>
<dbReference type="SUPFAM" id="SSF100879">
    <property type="entry name" value="Lesion bypass DNA polymerase (Y-family), little finger domain"/>
    <property type="match status" value="1"/>
</dbReference>
<evidence type="ECO:0000256" key="15">
    <source>
        <dbReference type="PIRSR" id="PIRSR036573-2"/>
    </source>
</evidence>
<dbReference type="PANTHER" id="PTHR45990:SF1">
    <property type="entry name" value="DNA REPAIR PROTEIN REV1"/>
    <property type="match status" value="1"/>
</dbReference>
<dbReference type="Gene3D" id="1.10.150.20">
    <property type="entry name" value="5' to 3' exonuclease, C-terminal subdomain"/>
    <property type="match status" value="1"/>
</dbReference>
<dbReference type="InterPro" id="IPR017961">
    <property type="entry name" value="DNA_pol_Y-fam_little_finger"/>
</dbReference>
<dbReference type="Gene3D" id="3.40.1170.60">
    <property type="match status" value="1"/>
</dbReference>
<protein>
    <recommendedName>
        <fullName evidence="3 14">DNA repair protein REV1</fullName>
        <ecNumber evidence="14">2.7.7.-</ecNumber>
    </recommendedName>
</protein>
<dbReference type="InterPro" id="IPR036420">
    <property type="entry name" value="BRCT_dom_sf"/>
</dbReference>
<dbReference type="GO" id="GO:0046872">
    <property type="term" value="F:metal ion binding"/>
    <property type="evidence" value="ECO:0007669"/>
    <property type="project" value="UniProtKB-KW"/>
</dbReference>
<keyword evidence="11 14" id="KW-0234">DNA repair</keyword>
<dbReference type="EC" id="2.7.7.-" evidence="14"/>
<dbReference type="Gene3D" id="6.10.250.1490">
    <property type="match status" value="1"/>
</dbReference>
<dbReference type="InterPro" id="IPR001357">
    <property type="entry name" value="BRCT_dom"/>
</dbReference>
<dbReference type="PaxDb" id="284590-Q6CIW8"/>
<dbReference type="eggNOG" id="KOG2093">
    <property type="taxonomic scope" value="Eukaryota"/>
</dbReference>
<keyword evidence="10 14" id="KW-0238">DNA-binding</keyword>
<proteinExistence type="inferred from homology"/>
<feature type="compositionally biased region" description="Basic and acidic residues" evidence="16">
    <location>
        <begin position="599"/>
        <end position="619"/>
    </location>
</feature>
<dbReference type="EMBL" id="CR382126">
    <property type="protein sequence ID" value="CAG98829.1"/>
    <property type="molecule type" value="Genomic_DNA"/>
</dbReference>
<dbReference type="KEGG" id="kla:KLLA0_F23375g"/>
<dbReference type="PANTHER" id="PTHR45990">
    <property type="entry name" value="DNA REPAIR PROTEIN REV1"/>
    <property type="match status" value="1"/>
</dbReference>
<evidence type="ECO:0000259" key="17">
    <source>
        <dbReference type="PROSITE" id="PS50172"/>
    </source>
</evidence>
<evidence type="ECO:0000256" key="8">
    <source>
        <dbReference type="ARBA" id="ARBA00022763"/>
    </source>
</evidence>
<dbReference type="InterPro" id="IPR043502">
    <property type="entry name" value="DNA/RNA_pol_sf"/>
</dbReference>
<evidence type="ECO:0000256" key="6">
    <source>
        <dbReference type="ARBA" id="ARBA00022695"/>
    </source>
</evidence>
<evidence type="ECO:0000256" key="7">
    <source>
        <dbReference type="ARBA" id="ARBA00022723"/>
    </source>
</evidence>